<evidence type="ECO:0000313" key="5">
    <source>
        <dbReference type="EMBL" id="SHN72321.1"/>
    </source>
</evidence>
<dbReference type="EMBL" id="FRDL01000008">
    <property type="protein sequence ID" value="SHN72321.1"/>
    <property type="molecule type" value="Genomic_DNA"/>
</dbReference>
<keyword evidence="4" id="KW-0413">Isomerase</keyword>
<dbReference type="Gene3D" id="3.90.226.10">
    <property type="entry name" value="2-enoyl-CoA Hydratase, Chain A, domain 1"/>
    <property type="match status" value="1"/>
</dbReference>
<dbReference type="Pfam" id="PF00378">
    <property type="entry name" value="ECH_1"/>
    <property type="match status" value="1"/>
</dbReference>
<keyword evidence="6" id="KW-1185">Reference proteome</keyword>
<dbReference type="Proteomes" id="UP000184066">
    <property type="component" value="Unassembled WGS sequence"/>
</dbReference>
<comment type="subcellular location">
    <subcellularLocation>
        <location evidence="1">Peroxisome</location>
    </subcellularLocation>
</comment>
<dbReference type="InterPro" id="IPR001753">
    <property type="entry name" value="Enoyl-CoA_hydra/iso"/>
</dbReference>
<gene>
    <name evidence="5" type="ORF">SAMN05216200_10870</name>
</gene>
<dbReference type="InterPro" id="IPR014748">
    <property type="entry name" value="Enoyl-CoA_hydra_C"/>
</dbReference>
<dbReference type="CDD" id="cd06558">
    <property type="entry name" value="crotonase-like"/>
    <property type="match status" value="1"/>
</dbReference>
<keyword evidence="3" id="KW-0576">Peroxisome</keyword>
<name>A0A1M7TNJ6_9RHOB</name>
<dbReference type="PANTHER" id="PTHR43684:SF1">
    <property type="entry name" value="ENOYL-COA DELTA ISOMERASE 2"/>
    <property type="match status" value="1"/>
</dbReference>
<dbReference type="OrthoDB" id="9777711at2"/>
<sequence length="254" mass="26886">MSEHVKVVLEDGVMEITLDRPDKKNALSQAMYAAMNEAMDRLDADDAARVALFRSSGPDFTAGNDIADFAAAAASGRPPLAGVFIQKLAAARKPLVAAVPGVAVGLGTTMLLHCDLVFVAEDARLSTPFVGLGLTPEAASSILLPARIGHARAFEMFVLGEALSGAEAARLGVANRALPAERLDEAAREACRRIARLPRGAVAATKALMRDSDALLERIGRESAIFGERLMSAEAREAFAAFMERRPPDFSKLG</sequence>
<evidence type="ECO:0000256" key="2">
    <source>
        <dbReference type="ARBA" id="ARBA00005254"/>
    </source>
</evidence>
<dbReference type="GO" id="GO:0004165">
    <property type="term" value="F:delta(3)-delta(2)-enoyl-CoA isomerase activity"/>
    <property type="evidence" value="ECO:0007669"/>
    <property type="project" value="UniProtKB-ARBA"/>
</dbReference>
<dbReference type="PANTHER" id="PTHR43684">
    <property type="match status" value="1"/>
</dbReference>
<accession>A0A1M7TNJ6</accession>
<dbReference type="STRING" id="1189325.SAMN04488119_10869"/>
<dbReference type="RefSeq" id="WP_072747879.1">
    <property type="nucleotide sequence ID" value="NZ_FOHL01000008.1"/>
</dbReference>
<evidence type="ECO:0000256" key="3">
    <source>
        <dbReference type="ARBA" id="ARBA00023140"/>
    </source>
</evidence>
<proteinExistence type="inferred from homology"/>
<dbReference type="AlphaFoldDB" id="A0A1M7TNJ6"/>
<organism evidence="5 6">
    <name type="scientific">Oceanicella actignis</name>
    <dbReference type="NCBI Taxonomy" id="1189325"/>
    <lineage>
        <taxon>Bacteria</taxon>
        <taxon>Pseudomonadati</taxon>
        <taxon>Pseudomonadota</taxon>
        <taxon>Alphaproteobacteria</taxon>
        <taxon>Rhodobacterales</taxon>
        <taxon>Paracoccaceae</taxon>
        <taxon>Oceanicella</taxon>
    </lineage>
</organism>
<evidence type="ECO:0000256" key="4">
    <source>
        <dbReference type="ARBA" id="ARBA00023235"/>
    </source>
</evidence>
<protein>
    <submittedName>
        <fullName evidence="5">Enoyl-CoA hydratase/carnithine racemase</fullName>
    </submittedName>
</protein>
<evidence type="ECO:0000256" key="1">
    <source>
        <dbReference type="ARBA" id="ARBA00004275"/>
    </source>
</evidence>
<dbReference type="InterPro" id="IPR051053">
    <property type="entry name" value="ECH/Chromodomain_protein"/>
</dbReference>
<comment type="similarity">
    <text evidence="2">Belongs to the enoyl-CoA hydratase/isomerase family.</text>
</comment>
<reference evidence="5 6" key="1">
    <citation type="submission" date="2016-12" db="EMBL/GenBank/DDBJ databases">
        <authorList>
            <person name="Song W.-J."/>
            <person name="Kurnit D.M."/>
        </authorList>
    </citation>
    <scope>NUCLEOTIDE SEQUENCE [LARGE SCALE GENOMIC DNA]</scope>
    <source>
        <strain evidence="5 6">CGMCC 1.10808</strain>
    </source>
</reference>
<dbReference type="Gene3D" id="1.10.12.10">
    <property type="entry name" value="Lyase 2-enoyl-coa Hydratase, Chain A, domain 2"/>
    <property type="match status" value="1"/>
</dbReference>
<dbReference type="InterPro" id="IPR029045">
    <property type="entry name" value="ClpP/crotonase-like_dom_sf"/>
</dbReference>
<dbReference type="SUPFAM" id="SSF52096">
    <property type="entry name" value="ClpP/crotonase"/>
    <property type="match status" value="1"/>
</dbReference>
<evidence type="ECO:0000313" key="6">
    <source>
        <dbReference type="Proteomes" id="UP000184066"/>
    </source>
</evidence>